<reference evidence="2" key="1">
    <citation type="journal article" date="2021" name="Nat. Commun.">
        <title>Genetic determinants of endophytism in the Arabidopsis root mycobiome.</title>
        <authorList>
            <person name="Mesny F."/>
            <person name="Miyauchi S."/>
            <person name="Thiergart T."/>
            <person name="Pickel B."/>
            <person name="Atanasova L."/>
            <person name="Karlsson M."/>
            <person name="Huettel B."/>
            <person name="Barry K.W."/>
            <person name="Haridas S."/>
            <person name="Chen C."/>
            <person name="Bauer D."/>
            <person name="Andreopoulos W."/>
            <person name="Pangilinan J."/>
            <person name="LaButti K."/>
            <person name="Riley R."/>
            <person name="Lipzen A."/>
            <person name="Clum A."/>
            <person name="Drula E."/>
            <person name="Henrissat B."/>
            <person name="Kohler A."/>
            <person name="Grigoriev I.V."/>
            <person name="Martin F.M."/>
            <person name="Hacquard S."/>
        </authorList>
    </citation>
    <scope>NUCLEOTIDE SEQUENCE</scope>
    <source>
        <strain evidence="2">MPI-SDFR-AT-0068</strain>
    </source>
</reference>
<proteinExistence type="predicted"/>
<gene>
    <name evidence="2" type="ORF">BKA59DRAFT_451231</name>
</gene>
<dbReference type="EMBL" id="JAGPXF010000002">
    <property type="protein sequence ID" value="KAH7257173.1"/>
    <property type="molecule type" value="Genomic_DNA"/>
</dbReference>
<evidence type="ECO:0000313" key="2">
    <source>
        <dbReference type="EMBL" id="KAH7257173.1"/>
    </source>
</evidence>
<comment type="caution">
    <text evidence="2">The sequence shown here is derived from an EMBL/GenBank/DDBJ whole genome shotgun (WGS) entry which is preliminary data.</text>
</comment>
<organism evidence="2 3">
    <name type="scientific">Fusarium tricinctum</name>
    <dbReference type="NCBI Taxonomy" id="61284"/>
    <lineage>
        <taxon>Eukaryota</taxon>
        <taxon>Fungi</taxon>
        <taxon>Dikarya</taxon>
        <taxon>Ascomycota</taxon>
        <taxon>Pezizomycotina</taxon>
        <taxon>Sordariomycetes</taxon>
        <taxon>Hypocreomycetidae</taxon>
        <taxon>Hypocreales</taxon>
        <taxon>Nectriaceae</taxon>
        <taxon>Fusarium</taxon>
        <taxon>Fusarium tricinctum species complex</taxon>
    </lineage>
</organism>
<dbReference type="Proteomes" id="UP000813427">
    <property type="component" value="Unassembled WGS sequence"/>
</dbReference>
<name>A0A8K0S8C3_9HYPO</name>
<evidence type="ECO:0000313" key="3">
    <source>
        <dbReference type="Proteomes" id="UP000813427"/>
    </source>
</evidence>
<evidence type="ECO:0000256" key="1">
    <source>
        <dbReference type="SAM" id="SignalP"/>
    </source>
</evidence>
<accession>A0A8K0S8C3</accession>
<feature type="chain" id="PRO_5035425671" evidence="1">
    <location>
        <begin position="26"/>
        <end position="223"/>
    </location>
</feature>
<protein>
    <submittedName>
        <fullName evidence="2">Uncharacterized protein</fullName>
    </submittedName>
</protein>
<feature type="signal peptide" evidence="1">
    <location>
        <begin position="1"/>
        <end position="25"/>
    </location>
</feature>
<dbReference type="AlphaFoldDB" id="A0A8K0S8C3"/>
<sequence length="223" mass="24299">MRSLKKLALFLLLPLLLWTLGVVCPKPRLLIDLRPGCQKDSAIMRRDAPWRLRPAPPQDALRRRTFGPPSFAGRLKESTMSVLSNWFDRAIEPVNDKVGIHQSRLSADPTMIFSVGALLWSSSTFWMMALTLGDSSSSSVILFSVCFHRIVDPSGVEYIGSRVELRDLYLALYKGVSDGHGAGERERRGVPTAIPRTAGLSNKSGALSQGRGGLGLVGGKGVV</sequence>
<keyword evidence="3" id="KW-1185">Reference proteome</keyword>
<keyword evidence="1" id="KW-0732">Signal</keyword>